<dbReference type="Proteomes" id="UP000564496">
    <property type="component" value="Unassembled WGS sequence"/>
</dbReference>
<proteinExistence type="predicted"/>
<evidence type="ECO:0000313" key="1">
    <source>
        <dbReference type="EMBL" id="NYI76837.1"/>
    </source>
</evidence>
<name>A0A7Z0IRL7_9ACTN</name>
<evidence type="ECO:0000313" key="2">
    <source>
        <dbReference type="Proteomes" id="UP000564496"/>
    </source>
</evidence>
<sequence length="213" mass="23686">MKGNETTSDELARARARLRDTRREHARTLYGNHLTSYAETPGFAGRLEEEVEACMGPVGEVFGAGLSGDLEEDAFWLAVDSMLFQAEKPKVSLAQRYLKFQRNLPDQARDLLAEWVESQSGMRFFEVTDSDGQTGSLVELGTGRTYASVFPRNGRWDESGLRRGDYVAARLLPVGDDWMPTTPLHPFPKDERSEILEIAEELAANLGGEVASD</sequence>
<reference evidence="1 2" key="1">
    <citation type="submission" date="2020-07" db="EMBL/GenBank/DDBJ databases">
        <title>Sequencing the genomes of 1000 actinobacteria strains.</title>
        <authorList>
            <person name="Klenk H.-P."/>
        </authorList>
    </citation>
    <scope>NUCLEOTIDE SEQUENCE [LARGE SCALE GENOMIC DNA]</scope>
    <source>
        <strain evidence="1 2">DSM 26487</strain>
    </source>
</reference>
<protein>
    <submittedName>
        <fullName evidence="1">Uncharacterized protein</fullName>
    </submittedName>
</protein>
<dbReference type="RefSeq" id="WP_179657443.1">
    <property type="nucleotide sequence ID" value="NZ_JACBZR010000001.1"/>
</dbReference>
<gene>
    <name evidence="1" type="ORF">BJ988_001485</name>
</gene>
<organism evidence="1 2">
    <name type="scientific">Nocardioides panzhihuensis</name>
    <dbReference type="NCBI Taxonomy" id="860243"/>
    <lineage>
        <taxon>Bacteria</taxon>
        <taxon>Bacillati</taxon>
        <taxon>Actinomycetota</taxon>
        <taxon>Actinomycetes</taxon>
        <taxon>Propionibacteriales</taxon>
        <taxon>Nocardioidaceae</taxon>
        <taxon>Nocardioides</taxon>
    </lineage>
</organism>
<comment type="caution">
    <text evidence="1">The sequence shown here is derived from an EMBL/GenBank/DDBJ whole genome shotgun (WGS) entry which is preliminary data.</text>
</comment>
<dbReference type="AlphaFoldDB" id="A0A7Z0IRL7"/>
<dbReference type="EMBL" id="JACBZR010000001">
    <property type="protein sequence ID" value="NYI76837.1"/>
    <property type="molecule type" value="Genomic_DNA"/>
</dbReference>
<accession>A0A7Z0IRL7</accession>
<keyword evidence="2" id="KW-1185">Reference proteome</keyword>